<comment type="caution">
    <text evidence="2">The sequence shown here is derived from an EMBL/GenBank/DDBJ whole genome shotgun (WGS) entry which is preliminary data.</text>
</comment>
<reference evidence="3" key="1">
    <citation type="journal article" date="2018" name="Front. Microbiol.">
        <title>Genome-Based Analysis Reveals the Taxonomy and Diversity of the Family Idiomarinaceae.</title>
        <authorList>
            <person name="Liu Y."/>
            <person name="Lai Q."/>
            <person name="Shao Z."/>
        </authorList>
    </citation>
    <scope>NUCLEOTIDE SEQUENCE [LARGE SCALE GENOMIC DNA]</scope>
    <source>
        <strain evidence="3">AIS</strain>
    </source>
</reference>
<feature type="transmembrane region" description="Helical" evidence="1">
    <location>
        <begin position="40"/>
        <end position="58"/>
    </location>
</feature>
<evidence type="ECO:0000313" key="2">
    <source>
        <dbReference type="EMBL" id="RUO37601.1"/>
    </source>
</evidence>
<evidence type="ECO:0008006" key="4">
    <source>
        <dbReference type="Google" id="ProtNLM"/>
    </source>
</evidence>
<sequence>MDEEKRKRSRSASSGTASANKITLPVKAASAAASSSSSTLGIALIISLVSMVVVGVLMRGASVNMFSEDTAGWRDTEFDAAASRFQTHVMLAHVEWIRLSEPRQVALEVRGDTFTEIPMGENGWPIGRNGERTGNAMCQDIWELLAEPGDMRRAMNTAWAQHRNQWFCEFYYDGSLRFRYQPSNGQIYHEPKPR</sequence>
<keyword evidence="3" id="KW-1185">Reference proteome</keyword>
<dbReference type="AlphaFoldDB" id="A0A432WV05"/>
<gene>
    <name evidence="2" type="ORF">CWE13_06510</name>
</gene>
<organism evidence="2 3">
    <name type="scientific">Aliidiomarina shirensis</name>
    <dbReference type="NCBI Taxonomy" id="1048642"/>
    <lineage>
        <taxon>Bacteria</taxon>
        <taxon>Pseudomonadati</taxon>
        <taxon>Pseudomonadota</taxon>
        <taxon>Gammaproteobacteria</taxon>
        <taxon>Alteromonadales</taxon>
        <taxon>Idiomarinaceae</taxon>
        <taxon>Aliidiomarina</taxon>
    </lineage>
</organism>
<evidence type="ECO:0000313" key="3">
    <source>
        <dbReference type="Proteomes" id="UP000286934"/>
    </source>
</evidence>
<name>A0A432WV05_9GAMM</name>
<dbReference type="OrthoDB" id="6400587at2"/>
<keyword evidence="1" id="KW-0812">Transmembrane</keyword>
<accession>A0A432WV05</accession>
<evidence type="ECO:0000256" key="1">
    <source>
        <dbReference type="SAM" id="Phobius"/>
    </source>
</evidence>
<dbReference type="RefSeq" id="WP_126806977.1">
    <property type="nucleotide sequence ID" value="NZ_PIPP01000002.1"/>
</dbReference>
<protein>
    <recommendedName>
        <fullName evidence="4">Type II secretory pathway component</fullName>
    </recommendedName>
</protein>
<keyword evidence="1" id="KW-1133">Transmembrane helix</keyword>
<keyword evidence="1" id="KW-0472">Membrane</keyword>
<proteinExistence type="predicted"/>
<dbReference type="Proteomes" id="UP000286934">
    <property type="component" value="Unassembled WGS sequence"/>
</dbReference>
<dbReference type="EMBL" id="PIPP01000002">
    <property type="protein sequence ID" value="RUO37601.1"/>
    <property type="molecule type" value="Genomic_DNA"/>
</dbReference>